<sequence length="86" mass="9020">MAGMAAMMMPADTALVRLMPNSMQIVNRKLPSRDSRKISWRVGRLIGASAGGLTSQCGIANTPMPKRSQASKNTGKAATSGLDKAT</sequence>
<reference evidence="2" key="1">
    <citation type="submission" date="2016-10" db="EMBL/GenBank/DDBJ databases">
        <title>Sequence of Gallionella enrichment culture.</title>
        <authorList>
            <person name="Poehlein A."/>
            <person name="Muehling M."/>
            <person name="Daniel R."/>
        </authorList>
    </citation>
    <scope>NUCLEOTIDE SEQUENCE</scope>
</reference>
<protein>
    <submittedName>
        <fullName evidence="2">Uncharacterized protein</fullName>
    </submittedName>
</protein>
<comment type="caution">
    <text evidence="2">The sequence shown here is derived from an EMBL/GenBank/DDBJ whole genome shotgun (WGS) entry which is preliminary data.</text>
</comment>
<dbReference type="AlphaFoldDB" id="A0A1J5PEU8"/>
<name>A0A1J5PEU8_9ZZZZ</name>
<feature type="region of interest" description="Disordered" evidence="1">
    <location>
        <begin position="60"/>
        <end position="86"/>
    </location>
</feature>
<evidence type="ECO:0000313" key="2">
    <source>
        <dbReference type="EMBL" id="OIQ66343.1"/>
    </source>
</evidence>
<evidence type="ECO:0000256" key="1">
    <source>
        <dbReference type="SAM" id="MobiDB-lite"/>
    </source>
</evidence>
<gene>
    <name evidence="2" type="ORF">GALL_520890</name>
</gene>
<dbReference type="EMBL" id="MLJW01006673">
    <property type="protein sequence ID" value="OIQ66343.1"/>
    <property type="molecule type" value="Genomic_DNA"/>
</dbReference>
<feature type="compositionally biased region" description="Polar residues" evidence="1">
    <location>
        <begin position="68"/>
        <end position="77"/>
    </location>
</feature>
<proteinExistence type="predicted"/>
<organism evidence="2">
    <name type="scientific">mine drainage metagenome</name>
    <dbReference type="NCBI Taxonomy" id="410659"/>
    <lineage>
        <taxon>unclassified sequences</taxon>
        <taxon>metagenomes</taxon>
        <taxon>ecological metagenomes</taxon>
    </lineage>
</organism>
<accession>A0A1J5PEU8</accession>